<evidence type="ECO:0000256" key="8">
    <source>
        <dbReference type="ARBA" id="ARBA00023098"/>
    </source>
</evidence>
<comment type="catalytic activity">
    <reaction evidence="9">
        <text>a lipid X + a UDP-2-N,3-O-bis[(3R)-3-hydroxyacyl]-alpha-D-glucosamine = a lipid A disaccharide + UDP + H(+)</text>
        <dbReference type="Rhea" id="RHEA:67828"/>
        <dbReference type="ChEBI" id="CHEBI:15378"/>
        <dbReference type="ChEBI" id="CHEBI:58223"/>
        <dbReference type="ChEBI" id="CHEBI:137748"/>
        <dbReference type="ChEBI" id="CHEBI:176338"/>
        <dbReference type="ChEBI" id="CHEBI:176343"/>
        <dbReference type="EC" id="2.4.1.182"/>
    </reaction>
</comment>
<dbReference type="GO" id="GO:0008915">
    <property type="term" value="F:lipid-A-disaccharide synthase activity"/>
    <property type="evidence" value="ECO:0007669"/>
    <property type="project" value="UniProtKB-UniRule"/>
</dbReference>
<evidence type="ECO:0000256" key="7">
    <source>
        <dbReference type="ARBA" id="ARBA00022679"/>
    </source>
</evidence>
<keyword evidence="4" id="KW-0444">Lipid biosynthesis</keyword>
<name>A0A1G9HTZ2_9FIRM</name>
<sequence length="394" mass="43666">MQELMIVAGEPSGDMHAARVAKKIRNRVSPLRISGMGGRELARLGQKQVVKTEGENSFGLAGAIAGLPGHLSRAHRLLQAAEENEPRAALLVDYSGFNMYLARGLRRRDIPAVHYIPPSAWSWGRWRARWLARQQVKVAAIFPQEYEVYKKVGADVEYVGHPLRDEITSAYDHRRCRDQLEEVIKNKGRPRLKSGEKVLALLPGSRKREIDSLLEPMLAAARRLQDDHYLRPVVAVRSEDSNLVRERLNDSLTDEVEIIAGHTRRVMGAADLGIISSGTATLEAALIGCPQLVVYRADRITAAAARILLRTDHVSLPNIILGREVVPELVQKEVSDDTIYERAGKLLLDDQANFAQQQGYREVREKVGSPGAAERAAELVIKTGGFPASFTGEE</sequence>
<dbReference type="GO" id="GO:0016020">
    <property type="term" value="C:membrane"/>
    <property type="evidence" value="ECO:0007669"/>
    <property type="project" value="GOC"/>
</dbReference>
<accession>A0A1G9HTZ2</accession>
<reference evidence="11 12" key="1">
    <citation type="submission" date="2016-10" db="EMBL/GenBank/DDBJ databases">
        <authorList>
            <person name="de Groot N.N."/>
        </authorList>
    </citation>
    <scope>NUCLEOTIDE SEQUENCE [LARGE SCALE GENOMIC DNA]</scope>
    <source>
        <strain evidence="11 12">SLAS-1</strain>
    </source>
</reference>
<dbReference type="Pfam" id="PF02684">
    <property type="entry name" value="LpxB"/>
    <property type="match status" value="1"/>
</dbReference>
<evidence type="ECO:0000256" key="1">
    <source>
        <dbReference type="ARBA" id="ARBA00002056"/>
    </source>
</evidence>
<evidence type="ECO:0000256" key="10">
    <source>
        <dbReference type="NCBIfam" id="TIGR00215"/>
    </source>
</evidence>
<dbReference type="STRING" id="321763.SAMN04488692_10224"/>
<protein>
    <recommendedName>
        <fullName evidence="3 10">Lipid-A-disaccharide synthase</fullName>
        <ecNumber evidence="2 10">2.4.1.182</ecNumber>
    </recommendedName>
</protein>
<evidence type="ECO:0000256" key="2">
    <source>
        <dbReference type="ARBA" id="ARBA00012687"/>
    </source>
</evidence>
<comment type="function">
    <text evidence="1">Condensation of UDP-2,3-diacylglucosamine and 2,3-diacylglucosamine-1-phosphate to form lipid A disaccharide, a precursor of lipid A, a phosphorylated glycolipid that anchors the lipopolysaccharide to the outer membrane of the cell.</text>
</comment>
<keyword evidence="6" id="KW-0328">Glycosyltransferase</keyword>
<evidence type="ECO:0000256" key="4">
    <source>
        <dbReference type="ARBA" id="ARBA00022516"/>
    </source>
</evidence>
<keyword evidence="7" id="KW-0808">Transferase</keyword>
<dbReference type="Proteomes" id="UP000199476">
    <property type="component" value="Unassembled WGS sequence"/>
</dbReference>
<proteinExistence type="predicted"/>
<keyword evidence="8" id="KW-0443">Lipid metabolism</keyword>
<dbReference type="GO" id="GO:0005543">
    <property type="term" value="F:phospholipid binding"/>
    <property type="evidence" value="ECO:0007669"/>
    <property type="project" value="TreeGrafter"/>
</dbReference>
<dbReference type="EC" id="2.4.1.182" evidence="2 10"/>
<dbReference type="InterPro" id="IPR003835">
    <property type="entry name" value="Glyco_trans_19"/>
</dbReference>
<evidence type="ECO:0000256" key="9">
    <source>
        <dbReference type="ARBA" id="ARBA00048975"/>
    </source>
</evidence>
<organism evidence="11 12">
    <name type="scientific">Halarsenatibacter silvermanii</name>
    <dbReference type="NCBI Taxonomy" id="321763"/>
    <lineage>
        <taxon>Bacteria</taxon>
        <taxon>Bacillati</taxon>
        <taxon>Bacillota</taxon>
        <taxon>Clostridia</taxon>
        <taxon>Halanaerobiales</taxon>
        <taxon>Halarsenatibacteraceae</taxon>
        <taxon>Halarsenatibacter</taxon>
    </lineage>
</organism>
<dbReference type="RefSeq" id="WP_089757830.1">
    <property type="nucleotide sequence ID" value="NZ_FNGO01000002.1"/>
</dbReference>
<evidence type="ECO:0000256" key="3">
    <source>
        <dbReference type="ARBA" id="ARBA00020902"/>
    </source>
</evidence>
<keyword evidence="5" id="KW-0441">Lipid A biosynthesis</keyword>
<evidence type="ECO:0000313" key="11">
    <source>
        <dbReference type="EMBL" id="SDL16043.1"/>
    </source>
</evidence>
<keyword evidence="12" id="KW-1185">Reference proteome</keyword>
<dbReference type="GO" id="GO:0009245">
    <property type="term" value="P:lipid A biosynthetic process"/>
    <property type="evidence" value="ECO:0007669"/>
    <property type="project" value="UniProtKB-UniRule"/>
</dbReference>
<dbReference type="SUPFAM" id="SSF53756">
    <property type="entry name" value="UDP-Glycosyltransferase/glycogen phosphorylase"/>
    <property type="match status" value="1"/>
</dbReference>
<dbReference type="AlphaFoldDB" id="A0A1G9HTZ2"/>
<gene>
    <name evidence="11" type="ORF">SAMN04488692_10224</name>
</gene>
<dbReference type="OrthoDB" id="9801642at2"/>
<dbReference type="NCBIfam" id="TIGR00215">
    <property type="entry name" value="lpxB"/>
    <property type="match status" value="1"/>
</dbReference>
<dbReference type="PANTHER" id="PTHR30372">
    <property type="entry name" value="LIPID-A-DISACCHARIDE SYNTHASE"/>
    <property type="match status" value="1"/>
</dbReference>
<dbReference type="EMBL" id="FNGO01000002">
    <property type="protein sequence ID" value="SDL16043.1"/>
    <property type="molecule type" value="Genomic_DNA"/>
</dbReference>
<evidence type="ECO:0000256" key="5">
    <source>
        <dbReference type="ARBA" id="ARBA00022556"/>
    </source>
</evidence>
<dbReference type="PANTHER" id="PTHR30372:SF4">
    <property type="entry name" value="LIPID-A-DISACCHARIDE SYNTHASE, MITOCHONDRIAL-RELATED"/>
    <property type="match status" value="1"/>
</dbReference>
<evidence type="ECO:0000256" key="6">
    <source>
        <dbReference type="ARBA" id="ARBA00022676"/>
    </source>
</evidence>
<evidence type="ECO:0000313" key="12">
    <source>
        <dbReference type="Proteomes" id="UP000199476"/>
    </source>
</evidence>